<dbReference type="PANTHER" id="PTHR43096">
    <property type="entry name" value="DNAJ HOMOLOG 1, MITOCHONDRIAL-RELATED"/>
    <property type="match status" value="1"/>
</dbReference>
<dbReference type="EMBL" id="JBHSZQ010000049">
    <property type="protein sequence ID" value="MFC7127144.1"/>
    <property type="molecule type" value="Genomic_DNA"/>
</dbReference>
<dbReference type="SUPFAM" id="SSF46565">
    <property type="entry name" value="Chaperone J-domain"/>
    <property type="match status" value="1"/>
</dbReference>
<evidence type="ECO:0000313" key="4">
    <source>
        <dbReference type="EMBL" id="MFC7127144.1"/>
    </source>
</evidence>
<dbReference type="Pfam" id="PF00226">
    <property type="entry name" value="DnaJ"/>
    <property type="match status" value="1"/>
</dbReference>
<feature type="transmembrane region" description="Helical" evidence="2">
    <location>
        <begin position="233"/>
        <end position="254"/>
    </location>
</feature>
<dbReference type="PROSITE" id="PS50076">
    <property type="entry name" value="DNAJ_2"/>
    <property type="match status" value="1"/>
</dbReference>
<evidence type="ECO:0000256" key="1">
    <source>
        <dbReference type="SAM" id="MobiDB-lite"/>
    </source>
</evidence>
<protein>
    <submittedName>
        <fullName evidence="4">J domain-containing protein</fullName>
    </submittedName>
</protein>
<dbReference type="PANTHER" id="PTHR43096:SF58">
    <property type="entry name" value="CHAPERONE DNAJ-DOMAIN SUPERFAMILY PROTEIN"/>
    <property type="match status" value="1"/>
</dbReference>
<dbReference type="RefSeq" id="WP_267636722.1">
    <property type="nucleotide sequence ID" value="NZ_JAODIY010000005.1"/>
</dbReference>
<proteinExistence type="predicted"/>
<name>A0ABD5XC73_9EURY</name>
<feature type="transmembrane region" description="Helical" evidence="2">
    <location>
        <begin position="184"/>
        <end position="203"/>
    </location>
</feature>
<evidence type="ECO:0000313" key="5">
    <source>
        <dbReference type="Proteomes" id="UP001596414"/>
    </source>
</evidence>
<dbReference type="InterPro" id="IPR001623">
    <property type="entry name" value="DnaJ_domain"/>
</dbReference>
<keyword evidence="2" id="KW-1133">Transmembrane helix</keyword>
<reference evidence="4 5" key="1">
    <citation type="journal article" date="2014" name="Int. J. Syst. Evol. Microbiol.">
        <title>Complete genome sequence of Corynebacterium casei LMG S-19264T (=DSM 44701T), isolated from a smear-ripened cheese.</title>
        <authorList>
            <consortium name="US DOE Joint Genome Institute (JGI-PGF)"/>
            <person name="Walter F."/>
            <person name="Albersmeier A."/>
            <person name="Kalinowski J."/>
            <person name="Ruckert C."/>
        </authorList>
    </citation>
    <scope>NUCLEOTIDE SEQUENCE [LARGE SCALE GENOMIC DNA]</scope>
    <source>
        <strain evidence="4 5">CGMCC 4.7215</strain>
    </source>
</reference>
<evidence type="ECO:0000259" key="3">
    <source>
        <dbReference type="PROSITE" id="PS50076"/>
    </source>
</evidence>
<feature type="compositionally biased region" description="Basic and acidic residues" evidence="1">
    <location>
        <begin position="24"/>
        <end position="35"/>
    </location>
</feature>
<gene>
    <name evidence="4" type="ORF">ACFQJ7_14130</name>
</gene>
<feature type="compositionally biased region" description="Polar residues" evidence="1">
    <location>
        <begin position="73"/>
        <end position="82"/>
    </location>
</feature>
<dbReference type="CDD" id="cd06257">
    <property type="entry name" value="DnaJ"/>
    <property type="match status" value="1"/>
</dbReference>
<dbReference type="InterPro" id="IPR036869">
    <property type="entry name" value="J_dom_sf"/>
</dbReference>
<dbReference type="PRINTS" id="PR00625">
    <property type="entry name" value="JDOMAIN"/>
</dbReference>
<feature type="transmembrane region" description="Helical" evidence="2">
    <location>
        <begin position="260"/>
        <end position="282"/>
    </location>
</feature>
<dbReference type="SMART" id="SM00271">
    <property type="entry name" value="DnaJ"/>
    <property type="match status" value="1"/>
</dbReference>
<comment type="caution">
    <text evidence="4">The sequence shown here is derived from an EMBL/GenBank/DDBJ whole genome shotgun (WGS) entry which is preliminary data.</text>
</comment>
<dbReference type="AlphaFoldDB" id="A0ABD5XC73"/>
<keyword evidence="2" id="KW-0472">Membrane</keyword>
<accession>A0ABD5XC73</accession>
<organism evidence="4 5">
    <name type="scientific">Halovenus rubra</name>
    <dbReference type="NCBI Taxonomy" id="869890"/>
    <lineage>
        <taxon>Archaea</taxon>
        <taxon>Methanobacteriati</taxon>
        <taxon>Methanobacteriota</taxon>
        <taxon>Stenosarchaea group</taxon>
        <taxon>Halobacteria</taxon>
        <taxon>Halobacteriales</taxon>
        <taxon>Haloarculaceae</taxon>
        <taxon>Halovenus</taxon>
    </lineage>
</organism>
<dbReference type="Gene3D" id="1.10.287.110">
    <property type="entry name" value="DnaJ domain"/>
    <property type="match status" value="1"/>
</dbReference>
<feature type="compositionally biased region" description="Basic and acidic residues" evidence="1">
    <location>
        <begin position="43"/>
        <end position="69"/>
    </location>
</feature>
<feature type="compositionally biased region" description="Polar residues" evidence="1">
    <location>
        <begin position="120"/>
        <end position="129"/>
    </location>
</feature>
<feature type="domain" description="J" evidence="3">
    <location>
        <begin position="4"/>
        <end position="68"/>
    </location>
</feature>
<evidence type="ECO:0000256" key="2">
    <source>
        <dbReference type="SAM" id="Phobius"/>
    </source>
</evidence>
<sequence>MAERYYELLGVSESASTAEIQQAYRERLKESHPDVSDSDDASEQTKELIEAKETLTDQTERKRYDRQGHESYVSASTETATSGPKADDWSETVSETDKRRNKSRTKATYGNRERKRQARGTATSNTENVGSGAAWARTDEESTQAESSGQNDRAWHVWSSDRAYAVERGVDALGFDGFFGNQHAFVLLGTTFLVYPVLLFGALTPRFPLGINLFIAACVIFVIAFLQSVPEIGILVFGSWTILLPPLLFGGLGFDILSLQSVFAVTAVVFPLGLSTLTRIAIRPITAG</sequence>
<feature type="transmembrane region" description="Helical" evidence="2">
    <location>
        <begin position="209"/>
        <end position="226"/>
    </location>
</feature>
<keyword evidence="2" id="KW-0812">Transmembrane</keyword>
<dbReference type="Proteomes" id="UP001596414">
    <property type="component" value="Unassembled WGS sequence"/>
</dbReference>
<feature type="region of interest" description="Disordered" evidence="1">
    <location>
        <begin position="24"/>
        <end position="153"/>
    </location>
</feature>